<comment type="caution">
    <text evidence="8">The sequence shown here is derived from an EMBL/GenBank/DDBJ whole genome shotgun (WGS) entry which is preliminary data.</text>
</comment>
<keyword evidence="4 6" id="KW-1133">Transmembrane helix</keyword>
<feature type="transmembrane region" description="Helical" evidence="6">
    <location>
        <begin position="278"/>
        <end position="295"/>
    </location>
</feature>
<evidence type="ECO:0000256" key="6">
    <source>
        <dbReference type="SAM" id="Phobius"/>
    </source>
</evidence>
<feature type="transmembrane region" description="Helical" evidence="6">
    <location>
        <begin position="42"/>
        <end position="60"/>
    </location>
</feature>
<feature type="transmembrane region" description="Helical" evidence="6">
    <location>
        <begin position="99"/>
        <end position="120"/>
    </location>
</feature>
<feature type="transmembrane region" description="Helical" evidence="6">
    <location>
        <begin position="189"/>
        <end position="211"/>
    </location>
</feature>
<gene>
    <name evidence="8" type="ORF">GCM10010470_36590</name>
</gene>
<dbReference type="Proteomes" id="UP001500979">
    <property type="component" value="Unassembled WGS sequence"/>
</dbReference>
<protein>
    <submittedName>
        <fullName evidence="8">DMT family transporter</fullName>
    </submittedName>
</protein>
<feature type="transmembrane region" description="Helical" evidence="6">
    <location>
        <begin position="217"/>
        <end position="240"/>
    </location>
</feature>
<organism evidence="8 9">
    <name type="scientific">Saccharopolyspora taberi</name>
    <dbReference type="NCBI Taxonomy" id="60895"/>
    <lineage>
        <taxon>Bacteria</taxon>
        <taxon>Bacillati</taxon>
        <taxon>Actinomycetota</taxon>
        <taxon>Actinomycetes</taxon>
        <taxon>Pseudonocardiales</taxon>
        <taxon>Pseudonocardiaceae</taxon>
        <taxon>Saccharopolyspora</taxon>
    </lineage>
</organism>
<dbReference type="InterPro" id="IPR000620">
    <property type="entry name" value="EamA_dom"/>
</dbReference>
<sequence length="316" mass="33219">MVEAPSRAQSKVVAQFVLLAMAWGSSFLFIKIGLRDLSPTQVVLARMVFGALALGALVAITRRPLPRDPRVWGHLTVVTVLLCVVPFTLFAWAEQKISSGLASIFNATTPLVAMVFAAAMLPTERFNRPRTLGVGLGFAGVVTIIGPWSGLGEHNDFLSQLACLGATACYGLAFAYLRRFVAGRGLPAPTLAFVQVLIGAVIMIVATPWVASEPVDGLSVTVVLSMVVLGAFGTGMAYVWNNNIVSAWGAVNGAAVTYLSPVVGVILGIVLLGEPLSWNQPVGAALVILGIMAAHGRLNGIFQRRGGVSAEQEGVR</sequence>
<evidence type="ECO:0000256" key="4">
    <source>
        <dbReference type="ARBA" id="ARBA00022989"/>
    </source>
</evidence>
<evidence type="ECO:0000256" key="2">
    <source>
        <dbReference type="ARBA" id="ARBA00007362"/>
    </source>
</evidence>
<dbReference type="EMBL" id="BAAAUX010000014">
    <property type="protein sequence ID" value="GAA2798092.1"/>
    <property type="molecule type" value="Genomic_DNA"/>
</dbReference>
<accession>A0ABN3VEU5</accession>
<dbReference type="Pfam" id="PF00892">
    <property type="entry name" value="EamA"/>
    <property type="match status" value="2"/>
</dbReference>
<comment type="similarity">
    <text evidence="2">Belongs to the EamA transporter family.</text>
</comment>
<evidence type="ECO:0000256" key="5">
    <source>
        <dbReference type="ARBA" id="ARBA00023136"/>
    </source>
</evidence>
<evidence type="ECO:0000313" key="8">
    <source>
        <dbReference type="EMBL" id="GAA2798092.1"/>
    </source>
</evidence>
<dbReference type="PANTHER" id="PTHR32322">
    <property type="entry name" value="INNER MEMBRANE TRANSPORTER"/>
    <property type="match status" value="1"/>
</dbReference>
<keyword evidence="9" id="KW-1185">Reference proteome</keyword>
<evidence type="ECO:0000313" key="9">
    <source>
        <dbReference type="Proteomes" id="UP001500979"/>
    </source>
</evidence>
<dbReference type="InterPro" id="IPR050638">
    <property type="entry name" value="AA-Vitamin_Transporters"/>
</dbReference>
<feature type="transmembrane region" description="Helical" evidence="6">
    <location>
        <begin position="12"/>
        <end position="30"/>
    </location>
</feature>
<dbReference type="RefSeq" id="WP_344681202.1">
    <property type="nucleotide sequence ID" value="NZ_BAAAUX010000014.1"/>
</dbReference>
<feature type="transmembrane region" description="Helical" evidence="6">
    <location>
        <begin position="247"/>
        <end position="272"/>
    </location>
</feature>
<keyword evidence="3 6" id="KW-0812">Transmembrane</keyword>
<feature type="transmembrane region" description="Helical" evidence="6">
    <location>
        <begin position="72"/>
        <end position="93"/>
    </location>
</feature>
<proteinExistence type="inferred from homology"/>
<keyword evidence="5 6" id="KW-0472">Membrane</keyword>
<name>A0ABN3VEU5_9PSEU</name>
<evidence type="ECO:0000256" key="1">
    <source>
        <dbReference type="ARBA" id="ARBA00004141"/>
    </source>
</evidence>
<feature type="domain" description="EamA" evidence="7">
    <location>
        <begin position="15"/>
        <end position="145"/>
    </location>
</feature>
<feature type="transmembrane region" description="Helical" evidence="6">
    <location>
        <begin position="132"/>
        <end position="151"/>
    </location>
</feature>
<comment type="subcellular location">
    <subcellularLocation>
        <location evidence="1">Membrane</location>
        <topology evidence="1">Multi-pass membrane protein</topology>
    </subcellularLocation>
</comment>
<reference evidence="8 9" key="1">
    <citation type="journal article" date="2019" name="Int. J. Syst. Evol. Microbiol.">
        <title>The Global Catalogue of Microorganisms (GCM) 10K type strain sequencing project: providing services to taxonomists for standard genome sequencing and annotation.</title>
        <authorList>
            <consortium name="The Broad Institute Genomics Platform"/>
            <consortium name="The Broad Institute Genome Sequencing Center for Infectious Disease"/>
            <person name="Wu L."/>
            <person name="Ma J."/>
        </authorList>
    </citation>
    <scope>NUCLEOTIDE SEQUENCE [LARGE SCALE GENOMIC DNA]</scope>
    <source>
        <strain evidence="8 9">JCM 9383</strain>
    </source>
</reference>
<dbReference type="PANTHER" id="PTHR32322:SF9">
    <property type="entry name" value="AMINO-ACID METABOLITE EFFLUX PUMP-RELATED"/>
    <property type="match status" value="1"/>
</dbReference>
<feature type="domain" description="EamA" evidence="7">
    <location>
        <begin position="161"/>
        <end position="292"/>
    </location>
</feature>
<evidence type="ECO:0000259" key="7">
    <source>
        <dbReference type="Pfam" id="PF00892"/>
    </source>
</evidence>
<dbReference type="SUPFAM" id="SSF103481">
    <property type="entry name" value="Multidrug resistance efflux transporter EmrE"/>
    <property type="match status" value="2"/>
</dbReference>
<evidence type="ECO:0000256" key="3">
    <source>
        <dbReference type="ARBA" id="ARBA00022692"/>
    </source>
</evidence>
<dbReference type="InterPro" id="IPR037185">
    <property type="entry name" value="EmrE-like"/>
</dbReference>
<feature type="transmembrane region" description="Helical" evidence="6">
    <location>
        <begin position="157"/>
        <end position="177"/>
    </location>
</feature>